<feature type="signal peptide" evidence="1">
    <location>
        <begin position="1"/>
        <end position="24"/>
    </location>
</feature>
<dbReference type="AlphaFoldDB" id="A0A1H5UJL3"/>
<dbReference type="RefSeq" id="WP_146063251.1">
    <property type="nucleotide sequence ID" value="NZ_FNUS01000001.1"/>
</dbReference>
<evidence type="ECO:0008006" key="4">
    <source>
        <dbReference type="Google" id="ProtNLM"/>
    </source>
</evidence>
<dbReference type="OrthoDB" id="1241134at2"/>
<keyword evidence="3" id="KW-1185">Reference proteome</keyword>
<dbReference type="PROSITE" id="PS51257">
    <property type="entry name" value="PROKAR_LIPOPROTEIN"/>
    <property type="match status" value="1"/>
</dbReference>
<organism evidence="2 3">
    <name type="scientific">Halpernia humi</name>
    <dbReference type="NCBI Taxonomy" id="493375"/>
    <lineage>
        <taxon>Bacteria</taxon>
        <taxon>Pseudomonadati</taxon>
        <taxon>Bacteroidota</taxon>
        <taxon>Flavobacteriia</taxon>
        <taxon>Flavobacteriales</taxon>
        <taxon>Weeksellaceae</taxon>
        <taxon>Chryseobacterium group</taxon>
        <taxon>Halpernia</taxon>
    </lineage>
</organism>
<name>A0A1H5UJL3_9FLAO</name>
<proteinExistence type="predicted"/>
<feature type="chain" id="PRO_5009286282" description="Lipoprotein" evidence="1">
    <location>
        <begin position="25"/>
        <end position="259"/>
    </location>
</feature>
<evidence type="ECO:0000313" key="2">
    <source>
        <dbReference type="EMBL" id="SEF75196.1"/>
    </source>
</evidence>
<accession>A0A1H5UJL3</accession>
<gene>
    <name evidence="2" type="ORF">SAMN05421847_0818</name>
</gene>
<evidence type="ECO:0000313" key="3">
    <source>
        <dbReference type="Proteomes" id="UP000236738"/>
    </source>
</evidence>
<dbReference type="Proteomes" id="UP000236738">
    <property type="component" value="Unassembled WGS sequence"/>
</dbReference>
<evidence type="ECO:0000256" key="1">
    <source>
        <dbReference type="SAM" id="SignalP"/>
    </source>
</evidence>
<dbReference type="EMBL" id="FNUS01000001">
    <property type="protein sequence ID" value="SEF75196.1"/>
    <property type="molecule type" value="Genomic_DNA"/>
</dbReference>
<protein>
    <recommendedName>
        <fullName evidence="4">Lipoprotein</fullName>
    </recommendedName>
</protein>
<keyword evidence="1" id="KW-0732">Signal</keyword>
<reference evidence="3" key="1">
    <citation type="submission" date="2016-10" db="EMBL/GenBank/DDBJ databases">
        <authorList>
            <person name="Varghese N."/>
            <person name="Submissions S."/>
        </authorList>
    </citation>
    <scope>NUCLEOTIDE SEQUENCE [LARGE SCALE GENOMIC DNA]</scope>
    <source>
        <strain evidence="3">DSM 21580</strain>
    </source>
</reference>
<sequence>MRNFCKYIVLLSLSTLLFSCTTNSTTSFHKDETQSSTTDLDFTQFLALSKAFAPNSEAAFADTVEKLKKIPTDWISFDVAATKMFGEDKVDFSTPSDTLDLMKKIFIKTNYLEKDLSGISLKYQNLNAKEMELLKYFFSTQNFGFSYPNAQLTKFNGNQLTIDTNKLVSEEITKFFDDTFAKSDVKTNEVQIRAISKIFEINYTNILKFDKKIKSIKGNHPWISKKDDYTVLINYKLSDFYSEKYQNANHDKEVIITTE</sequence>